<proteinExistence type="predicted"/>
<feature type="compositionally biased region" description="Low complexity" evidence="1">
    <location>
        <begin position="96"/>
        <end position="111"/>
    </location>
</feature>
<feature type="region of interest" description="Disordered" evidence="1">
    <location>
        <begin position="594"/>
        <end position="617"/>
    </location>
</feature>
<evidence type="ECO:0000256" key="1">
    <source>
        <dbReference type="SAM" id="MobiDB-lite"/>
    </source>
</evidence>
<sequence>MVREAAAAYEHLLGSVPAVHPTPPEARVRMALEAILRQAADSSTPDTCSTGMDSQPLLCRAAVHLKALQDVKAHLAEVQSQLHAALDELHDRRTAPRTAAARDTGSSSAHHSAARPPQPEVSLVLSPAVGATPSRQQWEPSSPPVTTPGALAATASISPFAPSSAASSARTVIIKDGDEDDATCDSSTTAATAAANNSDRSSGGRYEQFKQCPQHLLAAELALASPRLLGRRRRDAPAGACSSRAAAAVRSLFLISGSAAVGDAGGGAGSSAAFDPISLGSVQPIRQSGGCQAAAASSAGSRGRHQRHAAIAYEEADEGCEELQQDYRQLPPFARAGGVRYDLIARDVCHPAAAGHHLDLFGLSRPSAAGSSPRNSSSSSSSSSGQPQLQQSQESAISLLLPGGGVLPANYRMTPAAAAWFESLRQRAAGAKAAAGSQAASPAVTKSSSRRVDLVAADPFQQPEPDADAAEARLSYHQLQPCQAGSPPPPPPPAYEECWQHATIIGGRSNDNCCGTGDVDAHTGSGGAWTVHNTASGYCTPFTPAAGVTGAAGGMAACGAAAHLQLDNYGCFWEQAAAEEEDFDGFTDIPLSGGRGAATSSHRGGAWHTQQEEQGQRPQYGMEALLAEGAGNAYGTESVDGVPFTYYTKAIFTPR</sequence>
<accession>A0A835S9Z4</accession>
<feature type="region of interest" description="Disordered" evidence="1">
    <location>
        <begin position="131"/>
        <end position="150"/>
    </location>
</feature>
<keyword evidence="3" id="KW-1185">Reference proteome</keyword>
<evidence type="ECO:0000313" key="2">
    <source>
        <dbReference type="EMBL" id="KAG2423427.1"/>
    </source>
</evidence>
<dbReference type="AlphaFoldDB" id="A0A835S9Z4"/>
<name>A0A835S9Z4_CHLIN</name>
<dbReference type="OrthoDB" id="559374at2759"/>
<evidence type="ECO:0000313" key="3">
    <source>
        <dbReference type="Proteomes" id="UP000650467"/>
    </source>
</evidence>
<feature type="region of interest" description="Disordered" evidence="1">
    <location>
        <begin position="88"/>
        <end position="120"/>
    </location>
</feature>
<dbReference type="Proteomes" id="UP000650467">
    <property type="component" value="Unassembled WGS sequence"/>
</dbReference>
<feature type="compositionally biased region" description="Low complexity" evidence="1">
    <location>
        <begin position="184"/>
        <end position="201"/>
    </location>
</feature>
<dbReference type="EMBL" id="JAEHOC010000079">
    <property type="protein sequence ID" value="KAG2423427.1"/>
    <property type="molecule type" value="Genomic_DNA"/>
</dbReference>
<feature type="region of interest" description="Disordered" evidence="1">
    <location>
        <begin position="365"/>
        <end position="393"/>
    </location>
</feature>
<gene>
    <name evidence="2" type="ORF">HXX76_015298</name>
</gene>
<reference evidence="2" key="1">
    <citation type="journal article" date="2020" name="bioRxiv">
        <title>Comparative genomics of Chlamydomonas.</title>
        <authorList>
            <person name="Craig R.J."/>
            <person name="Hasan A.R."/>
            <person name="Ness R.W."/>
            <person name="Keightley P.D."/>
        </authorList>
    </citation>
    <scope>NUCLEOTIDE SEQUENCE</scope>
    <source>
        <strain evidence="2">SAG 7.73</strain>
    </source>
</reference>
<comment type="caution">
    <text evidence="2">The sequence shown here is derived from an EMBL/GenBank/DDBJ whole genome shotgun (WGS) entry which is preliminary data.</text>
</comment>
<feature type="region of interest" description="Disordered" evidence="1">
    <location>
        <begin position="179"/>
        <end position="207"/>
    </location>
</feature>
<organism evidence="2 3">
    <name type="scientific">Chlamydomonas incerta</name>
    <dbReference type="NCBI Taxonomy" id="51695"/>
    <lineage>
        <taxon>Eukaryota</taxon>
        <taxon>Viridiplantae</taxon>
        <taxon>Chlorophyta</taxon>
        <taxon>core chlorophytes</taxon>
        <taxon>Chlorophyceae</taxon>
        <taxon>CS clade</taxon>
        <taxon>Chlamydomonadales</taxon>
        <taxon>Chlamydomonadaceae</taxon>
        <taxon>Chlamydomonas</taxon>
    </lineage>
</organism>
<feature type="compositionally biased region" description="Polar residues" evidence="1">
    <location>
        <begin position="598"/>
        <end position="609"/>
    </location>
</feature>
<protein>
    <submittedName>
        <fullName evidence="2">Uncharacterized protein</fullName>
    </submittedName>
</protein>